<dbReference type="STRING" id="658057.SAMN04488032_108114"/>
<gene>
    <name evidence="3" type="ORF">PAM7971_01194</name>
</gene>
<proteinExistence type="inferred from homology"/>
<evidence type="ECO:0000313" key="4">
    <source>
        <dbReference type="Proteomes" id="UP000193307"/>
    </source>
</evidence>
<dbReference type="HAMAP" id="MF_00489">
    <property type="entry name" value="UPF0178"/>
    <property type="match status" value="1"/>
</dbReference>
<dbReference type="PANTHER" id="PTHR35146:SF1">
    <property type="entry name" value="UPF0178 PROTEIN YAII"/>
    <property type="match status" value="1"/>
</dbReference>
<dbReference type="Pfam" id="PF02639">
    <property type="entry name" value="DUF188"/>
    <property type="match status" value="1"/>
</dbReference>
<dbReference type="Proteomes" id="UP000193307">
    <property type="component" value="Unassembled WGS sequence"/>
</dbReference>
<evidence type="ECO:0000313" key="3">
    <source>
        <dbReference type="EMBL" id="SLN31358.1"/>
    </source>
</evidence>
<dbReference type="NCBIfam" id="NF001095">
    <property type="entry name" value="PRK00124.1"/>
    <property type="match status" value="1"/>
</dbReference>
<sequence length="163" mass="17469">MTDTTLTTPPKIPKIYVDADACPVKDEAEKVATRHKMQCLLVCNGGLRPSANPYVEMIFVPDGPDVADMWIADRAGVGDVVITGDIPLAAKVVESGARVLKHNGEPLTSANIGNVLATRDLMTDLRAADPFRQGGGKPFSKADRSRFLDALERAVQAAKRDIA</sequence>
<dbReference type="RefSeq" id="WP_370738054.1">
    <property type="nucleotide sequence ID" value="NZ_FNZV01000008.1"/>
</dbReference>
<evidence type="ECO:0000256" key="2">
    <source>
        <dbReference type="HAMAP-Rule" id="MF_00489"/>
    </source>
</evidence>
<keyword evidence="4" id="KW-1185">Reference proteome</keyword>
<dbReference type="PANTHER" id="PTHR35146">
    <property type="entry name" value="UPF0178 PROTEIN YAII"/>
    <property type="match status" value="1"/>
</dbReference>
<name>A0A1Y5S2R7_9RHOB</name>
<protein>
    <recommendedName>
        <fullName evidence="2">UPF0178 protein PAM7971_01194</fullName>
    </recommendedName>
</protein>
<comment type="similarity">
    <text evidence="1 2">Belongs to the UPF0178 family.</text>
</comment>
<organism evidence="3 4">
    <name type="scientific">Pacificibacter marinus</name>
    <dbReference type="NCBI Taxonomy" id="658057"/>
    <lineage>
        <taxon>Bacteria</taxon>
        <taxon>Pseudomonadati</taxon>
        <taxon>Pseudomonadota</taxon>
        <taxon>Alphaproteobacteria</taxon>
        <taxon>Rhodobacterales</taxon>
        <taxon>Roseobacteraceae</taxon>
        <taxon>Pacificibacter</taxon>
    </lineage>
</organism>
<dbReference type="AlphaFoldDB" id="A0A1Y5S2R7"/>
<dbReference type="EMBL" id="FWFW01000003">
    <property type="protein sequence ID" value="SLN31358.1"/>
    <property type="molecule type" value="Genomic_DNA"/>
</dbReference>
<accession>A0A1Y5S2R7</accession>
<dbReference type="InterPro" id="IPR003791">
    <property type="entry name" value="UPF0178"/>
</dbReference>
<reference evidence="3 4" key="1">
    <citation type="submission" date="2017-03" db="EMBL/GenBank/DDBJ databases">
        <authorList>
            <person name="Afonso C.L."/>
            <person name="Miller P.J."/>
            <person name="Scott M.A."/>
            <person name="Spackman E."/>
            <person name="Goraichik I."/>
            <person name="Dimitrov K.M."/>
            <person name="Suarez D.L."/>
            <person name="Swayne D.E."/>
        </authorList>
    </citation>
    <scope>NUCLEOTIDE SEQUENCE [LARGE SCALE GENOMIC DNA]</scope>
    <source>
        <strain evidence="3 4">CECT 7971</strain>
    </source>
</reference>
<evidence type="ECO:0000256" key="1">
    <source>
        <dbReference type="ARBA" id="ARBA00008522"/>
    </source>
</evidence>